<evidence type="ECO:0000256" key="6">
    <source>
        <dbReference type="HAMAP-Rule" id="MF_00387"/>
    </source>
</evidence>
<evidence type="ECO:0000256" key="5">
    <source>
        <dbReference type="ARBA" id="ARBA00023315"/>
    </source>
</evidence>
<dbReference type="Pfam" id="PF00132">
    <property type="entry name" value="Hexapep"/>
    <property type="match status" value="2"/>
</dbReference>
<dbReference type="InterPro" id="IPR037157">
    <property type="entry name" value="Acetyltransf_C_sf"/>
</dbReference>
<dbReference type="AlphaFoldDB" id="A0AAE6FT70"/>
<keyword evidence="1 6" id="KW-0444">Lipid biosynthesis</keyword>
<keyword evidence="9" id="KW-1185">Reference proteome</keyword>
<protein>
    <recommendedName>
        <fullName evidence="6">Acyl-[acyl-carrier-protein]--UDP-N-acetylglucosamine O-acyltransferase</fullName>
        <shortName evidence="6">UDP-N-acetylglucosamine acyltransferase</shortName>
        <ecNumber evidence="6">2.3.1.129</ecNumber>
    </recommendedName>
</protein>
<dbReference type="Gene3D" id="1.20.1180.10">
    <property type="entry name" value="Udp N-acetylglucosamine O-acyltransferase, C-terminal domain"/>
    <property type="match status" value="1"/>
</dbReference>
<evidence type="ECO:0000256" key="2">
    <source>
        <dbReference type="ARBA" id="ARBA00022556"/>
    </source>
</evidence>
<reference evidence="8 9" key="1">
    <citation type="journal article" date="2019" name="ISME J.">
        <title>Evolution in action: habitat transition from sediment to the pelagial leads to genome streamlining in Methylophilaceae.</title>
        <authorList>
            <person name="Salcher M."/>
            <person name="Schaefle D."/>
            <person name="Kaspar M."/>
            <person name="Neuenschwander S.M."/>
            <person name="Ghai R."/>
        </authorList>
    </citation>
    <scope>NUCLEOTIDE SEQUENCE [LARGE SCALE GENOMIC DNA]</scope>
    <source>
        <strain evidence="8 9">MMS-RI-1</strain>
    </source>
</reference>
<dbReference type="GO" id="GO:0009245">
    <property type="term" value="P:lipid A biosynthetic process"/>
    <property type="evidence" value="ECO:0007669"/>
    <property type="project" value="UniProtKB-UniRule"/>
</dbReference>
<comment type="subunit">
    <text evidence="6">Homotrimer.</text>
</comment>
<keyword evidence="5 6" id="KW-0012">Acyltransferase</keyword>
<evidence type="ECO:0000313" key="8">
    <source>
        <dbReference type="EMBL" id="QDD13492.1"/>
    </source>
</evidence>
<dbReference type="HAMAP" id="MF_00387">
    <property type="entry name" value="LpxA"/>
    <property type="match status" value="1"/>
</dbReference>
<dbReference type="InterPro" id="IPR001451">
    <property type="entry name" value="Hexapep"/>
</dbReference>
<dbReference type="InterPro" id="IPR010137">
    <property type="entry name" value="Lipid_A_LpxA"/>
</dbReference>
<dbReference type="PANTHER" id="PTHR43480:SF1">
    <property type="entry name" value="ACYL-[ACYL-CARRIER-PROTEIN]--UDP-N-ACETYLGLUCOSAMINE O-ACYLTRANSFERASE, MITOCHONDRIAL-RELATED"/>
    <property type="match status" value="1"/>
</dbReference>
<keyword evidence="2 6" id="KW-0441">Lipid A biosynthesis</keyword>
<organism evidence="8 9">
    <name type="scientific">Candidatus Methylopumilus rimovensis</name>
    <dbReference type="NCBI Taxonomy" id="2588535"/>
    <lineage>
        <taxon>Bacteria</taxon>
        <taxon>Pseudomonadati</taxon>
        <taxon>Pseudomonadota</taxon>
        <taxon>Betaproteobacteria</taxon>
        <taxon>Nitrosomonadales</taxon>
        <taxon>Methylophilaceae</taxon>
        <taxon>Candidatus Methylopumilus</taxon>
    </lineage>
</organism>
<dbReference type="Proteomes" id="UP000312102">
    <property type="component" value="Chromosome"/>
</dbReference>
<evidence type="ECO:0000259" key="7">
    <source>
        <dbReference type="Pfam" id="PF13720"/>
    </source>
</evidence>
<dbReference type="GO" id="GO:0008780">
    <property type="term" value="F:acyl-[acyl-carrier-protein]-UDP-N-acetylglucosamine O-acyltransferase activity"/>
    <property type="evidence" value="ECO:0007669"/>
    <property type="project" value="UniProtKB-UniRule"/>
</dbReference>
<keyword evidence="4 6" id="KW-0443">Lipid metabolism</keyword>
<dbReference type="KEGG" id="mrk:FIT61_03375"/>
<dbReference type="EC" id="2.3.1.129" evidence="6"/>
<comment type="function">
    <text evidence="6">Involved in the biosynthesis of lipid A, a phosphorylated glycolipid that anchors the lipopolysaccharide to the outer membrane of the cell.</text>
</comment>
<dbReference type="InterPro" id="IPR029098">
    <property type="entry name" value="Acetyltransf_C"/>
</dbReference>
<dbReference type="PIRSF" id="PIRSF000456">
    <property type="entry name" value="UDP-GlcNAc_acltr"/>
    <property type="match status" value="1"/>
</dbReference>
<evidence type="ECO:0000256" key="1">
    <source>
        <dbReference type="ARBA" id="ARBA00022516"/>
    </source>
</evidence>
<dbReference type="Gene3D" id="2.160.10.10">
    <property type="entry name" value="Hexapeptide repeat proteins"/>
    <property type="match status" value="1"/>
</dbReference>
<comment type="similarity">
    <text evidence="6">Belongs to the transferase hexapeptide repeat family. LpxA subfamily.</text>
</comment>
<dbReference type="NCBIfam" id="NF003657">
    <property type="entry name" value="PRK05289.1"/>
    <property type="match status" value="1"/>
</dbReference>
<dbReference type="GO" id="GO:0016020">
    <property type="term" value="C:membrane"/>
    <property type="evidence" value="ECO:0007669"/>
    <property type="project" value="GOC"/>
</dbReference>
<dbReference type="InterPro" id="IPR011004">
    <property type="entry name" value="Trimer_LpxA-like_sf"/>
</dbReference>
<accession>A0AAE6FT70</accession>
<comment type="catalytic activity">
    <reaction evidence="6">
        <text>a (3R)-hydroxyacyl-[ACP] + UDP-N-acetyl-alpha-D-glucosamine = a UDP-3-O-[(3R)-3-hydroxyacyl]-N-acetyl-alpha-D-glucosamine + holo-[ACP]</text>
        <dbReference type="Rhea" id="RHEA:67812"/>
        <dbReference type="Rhea" id="RHEA-COMP:9685"/>
        <dbReference type="Rhea" id="RHEA-COMP:9945"/>
        <dbReference type="ChEBI" id="CHEBI:57705"/>
        <dbReference type="ChEBI" id="CHEBI:64479"/>
        <dbReference type="ChEBI" id="CHEBI:78827"/>
        <dbReference type="ChEBI" id="CHEBI:173225"/>
        <dbReference type="EC" id="2.3.1.129"/>
    </reaction>
</comment>
<comment type="subcellular location">
    <subcellularLocation>
        <location evidence="6">Cytoplasm</location>
    </subcellularLocation>
</comment>
<name>A0AAE6FT70_9PROT</name>
<gene>
    <name evidence="6 8" type="primary">lpxA</name>
    <name evidence="8" type="ORF">FIT61_03375</name>
</gene>
<dbReference type="PANTHER" id="PTHR43480">
    <property type="entry name" value="ACYL-[ACYL-CARRIER-PROTEIN]--UDP-N-ACETYLGLUCOSAMINE O-ACYLTRANSFERASE"/>
    <property type="match status" value="1"/>
</dbReference>
<dbReference type="EMBL" id="CP040986">
    <property type="protein sequence ID" value="QDD13492.1"/>
    <property type="molecule type" value="Genomic_DNA"/>
</dbReference>
<keyword evidence="6" id="KW-0963">Cytoplasm</keyword>
<evidence type="ECO:0000313" key="9">
    <source>
        <dbReference type="Proteomes" id="UP000312102"/>
    </source>
</evidence>
<dbReference type="SUPFAM" id="SSF51161">
    <property type="entry name" value="Trimeric LpxA-like enzymes"/>
    <property type="match status" value="1"/>
</dbReference>
<evidence type="ECO:0000256" key="3">
    <source>
        <dbReference type="ARBA" id="ARBA00022679"/>
    </source>
</evidence>
<dbReference type="GO" id="GO:0005737">
    <property type="term" value="C:cytoplasm"/>
    <property type="evidence" value="ECO:0007669"/>
    <property type="project" value="UniProtKB-SubCell"/>
</dbReference>
<dbReference type="NCBIfam" id="TIGR01852">
    <property type="entry name" value="lipid_A_lpxA"/>
    <property type="match status" value="1"/>
</dbReference>
<comment type="pathway">
    <text evidence="6">Glycolipid biosynthesis; lipid IV(A) biosynthesis; lipid IV(A) from (3R)-3-hydroxytetradecanoyl-[acyl-carrier-protein] and UDP-N-acetyl-alpha-D-glucosamine: step 1/6.</text>
</comment>
<feature type="domain" description="UDP N-acetylglucosamine O-acyltransferase C-terminal" evidence="7">
    <location>
        <begin position="176"/>
        <end position="257"/>
    </location>
</feature>
<dbReference type="Pfam" id="PF13720">
    <property type="entry name" value="Acetyltransf_11"/>
    <property type="match status" value="1"/>
</dbReference>
<dbReference type="CDD" id="cd03351">
    <property type="entry name" value="LbH_UDP-GlcNAc_AT"/>
    <property type="match status" value="1"/>
</dbReference>
<sequence>MILIHPTAIINSKANLDSSVKVGPYSIIDGDVSIGAGSVIGNHVTITGNTTIGKNNHIYHYSSIGESPQDKKYNQEKTFLEIGDNNTIREFCTFNRGTAQDQSLTKIGNDNWIMAYVHIAHDCEIKNHTILANNTSLAGHVSIDDYAILGGFTLVHQFCKIGSHIITAVNTVVFKDIPPYVIASGYDAKPNGINAEGLKRRGFDPKIVAKIKEAYKVLYRQGLSLNEAEEKIKILSKETEELNLYIDFIAKSTRGIIR</sequence>
<evidence type="ECO:0000256" key="4">
    <source>
        <dbReference type="ARBA" id="ARBA00023098"/>
    </source>
</evidence>
<keyword evidence="3 6" id="KW-0808">Transferase</keyword>
<proteinExistence type="inferred from homology"/>
<keyword evidence="6" id="KW-0677">Repeat</keyword>